<reference evidence="9 10" key="1">
    <citation type="journal article" date="2013" name="ISME J.">
        <title>Comparative genomics of pathogenic lineages of Vibrio nigripulchritudo identifies virulence-associated traits.</title>
        <authorList>
            <person name="Goudenege D."/>
            <person name="Labreuche Y."/>
            <person name="Krin E."/>
            <person name="Ansquer D."/>
            <person name="Mangenot S."/>
            <person name="Calteau A."/>
            <person name="Medigue C."/>
            <person name="Mazel D."/>
            <person name="Polz M.F."/>
            <person name="Le Roux F."/>
        </authorList>
    </citation>
    <scope>NUCLEOTIDE SEQUENCE [LARGE SCALE GENOMIC DNA]</scope>
    <source>
        <strain evidence="9 10">SOn1</strain>
    </source>
</reference>
<dbReference type="Proteomes" id="UP000018211">
    <property type="component" value="Unassembled WGS sequence"/>
</dbReference>
<dbReference type="InterPro" id="IPR051906">
    <property type="entry name" value="TolC-like"/>
</dbReference>
<evidence type="ECO:0000256" key="7">
    <source>
        <dbReference type="ARBA" id="ARBA00023237"/>
    </source>
</evidence>
<dbReference type="Pfam" id="PF02321">
    <property type="entry name" value="OEP"/>
    <property type="match status" value="2"/>
</dbReference>
<dbReference type="GO" id="GO:1990281">
    <property type="term" value="C:efflux pump complex"/>
    <property type="evidence" value="ECO:0007669"/>
    <property type="project" value="TreeGrafter"/>
</dbReference>
<evidence type="ECO:0000256" key="8">
    <source>
        <dbReference type="SAM" id="SignalP"/>
    </source>
</evidence>
<comment type="similarity">
    <text evidence="2">Belongs to the outer membrane factor (OMF) (TC 1.B.17) family.</text>
</comment>
<dbReference type="AlphaFoldDB" id="A0AAV2VRA6"/>
<dbReference type="GO" id="GO:0015562">
    <property type="term" value="F:efflux transmembrane transporter activity"/>
    <property type="evidence" value="ECO:0007669"/>
    <property type="project" value="InterPro"/>
</dbReference>
<dbReference type="InterPro" id="IPR003423">
    <property type="entry name" value="OMP_efflux"/>
</dbReference>
<accession>A0AAV2VRA6</accession>
<dbReference type="SUPFAM" id="SSF56954">
    <property type="entry name" value="Outer membrane efflux proteins (OEP)"/>
    <property type="match status" value="1"/>
</dbReference>
<feature type="signal peptide" evidence="8">
    <location>
        <begin position="1"/>
        <end position="20"/>
    </location>
</feature>
<evidence type="ECO:0000256" key="3">
    <source>
        <dbReference type="ARBA" id="ARBA00022448"/>
    </source>
</evidence>
<organism evidence="9 10">
    <name type="scientific">Vibrio nigripulchritudo SOn1</name>
    <dbReference type="NCBI Taxonomy" id="1238450"/>
    <lineage>
        <taxon>Bacteria</taxon>
        <taxon>Pseudomonadati</taxon>
        <taxon>Pseudomonadota</taxon>
        <taxon>Gammaproteobacteria</taxon>
        <taxon>Vibrionales</taxon>
        <taxon>Vibrionaceae</taxon>
        <taxon>Vibrio</taxon>
    </lineage>
</organism>
<dbReference type="EMBL" id="CAOF01000106">
    <property type="protein sequence ID" value="CCO46948.1"/>
    <property type="molecule type" value="Genomic_DNA"/>
</dbReference>
<dbReference type="GO" id="GO:0015288">
    <property type="term" value="F:porin activity"/>
    <property type="evidence" value="ECO:0007669"/>
    <property type="project" value="TreeGrafter"/>
</dbReference>
<keyword evidence="7" id="KW-0998">Cell outer membrane</keyword>
<keyword evidence="8" id="KW-0732">Signal</keyword>
<evidence type="ECO:0000256" key="6">
    <source>
        <dbReference type="ARBA" id="ARBA00023136"/>
    </source>
</evidence>
<keyword evidence="5" id="KW-0812">Transmembrane</keyword>
<evidence type="ECO:0000256" key="5">
    <source>
        <dbReference type="ARBA" id="ARBA00022692"/>
    </source>
</evidence>
<dbReference type="NCBIfam" id="TIGR01844">
    <property type="entry name" value="type_I_sec_TolC"/>
    <property type="match status" value="1"/>
</dbReference>
<keyword evidence="3" id="KW-0813">Transport</keyword>
<protein>
    <submittedName>
        <fullName evidence="9">Outer membrane protein tolC</fullName>
    </submittedName>
</protein>
<keyword evidence="6" id="KW-0472">Membrane</keyword>
<gene>
    <name evidence="9" type="primary">tolC</name>
    <name evidence="9" type="ORF">VIBNISOn1_1940018</name>
</gene>
<dbReference type="PANTHER" id="PTHR30026">
    <property type="entry name" value="OUTER MEMBRANE PROTEIN TOLC"/>
    <property type="match status" value="1"/>
</dbReference>
<dbReference type="InterPro" id="IPR010130">
    <property type="entry name" value="T1SS_OMP_TolC"/>
</dbReference>
<name>A0AAV2VRA6_9VIBR</name>
<evidence type="ECO:0000256" key="4">
    <source>
        <dbReference type="ARBA" id="ARBA00022452"/>
    </source>
</evidence>
<dbReference type="GO" id="GO:0009279">
    <property type="term" value="C:cell outer membrane"/>
    <property type="evidence" value="ECO:0007669"/>
    <property type="project" value="UniProtKB-SubCell"/>
</dbReference>
<dbReference type="RefSeq" id="WP_022549591.1">
    <property type="nucleotide sequence ID" value="NZ_LK391965.1"/>
</dbReference>
<keyword evidence="4" id="KW-1134">Transmembrane beta strand</keyword>
<evidence type="ECO:0000256" key="2">
    <source>
        <dbReference type="ARBA" id="ARBA00007613"/>
    </source>
</evidence>
<dbReference type="PANTHER" id="PTHR30026:SF20">
    <property type="entry name" value="OUTER MEMBRANE PROTEIN TOLC"/>
    <property type="match status" value="1"/>
</dbReference>
<evidence type="ECO:0000313" key="10">
    <source>
        <dbReference type="Proteomes" id="UP000018211"/>
    </source>
</evidence>
<comment type="caution">
    <text evidence="9">The sequence shown here is derived from an EMBL/GenBank/DDBJ whole genome shotgun (WGS) entry which is preliminary data.</text>
</comment>
<evidence type="ECO:0000313" key="9">
    <source>
        <dbReference type="EMBL" id="CCO46948.1"/>
    </source>
</evidence>
<dbReference type="GeneID" id="97542558"/>
<comment type="subcellular location">
    <subcellularLocation>
        <location evidence="1">Cell outer membrane</location>
    </subcellularLocation>
</comment>
<evidence type="ECO:0000256" key="1">
    <source>
        <dbReference type="ARBA" id="ARBA00004442"/>
    </source>
</evidence>
<feature type="chain" id="PRO_5043393870" evidence="8">
    <location>
        <begin position="21"/>
        <end position="434"/>
    </location>
</feature>
<dbReference type="Gene3D" id="1.20.1600.10">
    <property type="entry name" value="Outer membrane efflux proteins (OEP)"/>
    <property type="match status" value="1"/>
</dbReference>
<proteinExistence type="inferred from homology"/>
<sequence>MKKLLPLLITAALSSNAAWADNLAEIYDLAKQNDPQLLGAAAQREAAFEAVNSSRSTLLPQINLTAGYNILESSKNERDGNALTAGVAFKQELYDRSSWVSLDQAEKTARQADSVYAAEQQGLILRVAQAYFEVLRAQDSLDFVRAEKAAVARQLEQTKQRFEVGLSAITDVHDAQAQYDSVLASEVLQENTLANSYEALREITGEEHQNLAILDTKRFSASRPESTTESLIEKAQQENLSLLARRISQDIAKDSISLADAGHLPSLTLDGGYKYTDNSGSSLPGGNDNFNDFNIGINLAVPLYTGGNITSKVKQAEANYVKSSQELEQTYRTVVKDVRAHYNNINATIGAIRAYNQSVVSARSALEATEAGFDVGTRTIVDVLDSTRRLYDANRNLSDARYNYILSVLQLRQAVGTLSEQDILDINAGLKSAS</sequence>
<dbReference type="NCBIfam" id="NF007002">
    <property type="entry name" value="PRK09465.1"/>
    <property type="match status" value="1"/>
</dbReference>
<dbReference type="InterPro" id="IPR058622">
    <property type="entry name" value="TolC"/>
</dbReference>